<dbReference type="PANTHER" id="PTHR43214">
    <property type="entry name" value="TWO-COMPONENT RESPONSE REGULATOR"/>
    <property type="match status" value="1"/>
</dbReference>
<dbReference type="CDD" id="cd06170">
    <property type="entry name" value="LuxR_C_like"/>
    <property type="match status" value="1"/>
</dbReference>
<evidence type="ECO:0000313" key="4">
    <source>
        <dbReference type="Proteomes" id="UP001589733"/>
    </source>
</evidence>
<protein>
    <submittedName>
        <fullName evidence="3">Response regulator transcription factor</fullName>
    </submittedName>
</protein>
<organism evidence="3 4">
    <name type="scientific">Deinococcus oregonensis</name>
    <dbReference type="NCBI Taxonomy" id="1805970"/>
    <lineage>
        <taxon>Bacteria</taxon>
        <taxon>Thermotogati</taxon>
        <taxon>Deinococcota</taxon>
        <taxon>Deinococci</taxon>
        <taxon>Deinococcales</taxon>
        <taxon>Deinococcaceae</taxon>
        <taxon>Deinococcus</taxon>
    </lineage>
</organism>
<accession>A0ABV6AX57</accession>
<gene>
    <name evidence="3" type="ORF">ACFFLM_09010</name>
</gene>
<dbReference type="InterPro" id="IPR016032">
    <property type="entry name" value="Sig_transdc_resp-reg_C-effctor"/>
</dbReference>
<feature type="domain" description="HTH luxR-type" evidence="2">
    <location>
        <begin position="74"/>
        <end position="139"/>
    </location>
</feature>
<dbReference type="Pfam" id="PF00196">
    <property type="entry name" value="GerE"/>
    <property type="match status" value="1"/>
</dbReference>
<name>A0ABV6AX57_9DEIO</name>
<dbReference type="Gene3D" id="1.10.10.10">
    <property type="entry name" value="Winged helix-like DNA-binding domain superfamily/Winged helix DNA-binding domain"/>
    <property type="match status" value="1"/>
</dbReference>
<keyword evidence="4" id="KW-1185">Reference proteome</keyword>
<dbReference type="InterPro" id="IPR039420">
    <property type="entry name" value="WalR-like"/>
</dbReference>
<dbReference type="InterPro" id="IPR000792">
    <property type="entry name" value="Tscrpt_reg_LuxR_C"/>
</dbReference>
<dbReference type="SUPFAM" id="SSF46894">
    <property type="entry name" value="C-terminal effector domain of the bipartite response regulators"/>
    <property type="match status" value="1"/>
</dbReference>
<dbReference type="Proteomes" id="UP001589733">
    <property type="component" value="Unassembled WGS sequence"/>
</dbReference>
<dbReference type="InterPro" id="IPR036388">
    <property type="entry name" value="WH-like_DNA-bd_sf"/>
</dbReference>
<proteinExistence type="predicted"/>
<comment type="caution">
    <text evidence="3">The sequence shown here is derived from an EMBL/GenBank/DDBJ whole genome shotgun (WGS) entry which is preliminary data.</text>
</comment>
<sequence length="150" mass="16555">MLSAPTVFFDEPVGLALSSVIKGQVVVTAGTGEPYLQDILDLQPAALIVRSSIRNVTALLTEVTLDVRQSIYMGPYFQLTLTPCERRVLQHISLGLCYKDIAKRLGKSPKTVQIQASALFKKLGVDNREMAAKEYWGSQRDNFVGLDNLL</sequence>
<reference evidence="3 4" key="1">
    <citation type="submission" date="2024-09" db="EMBL/GenBank/DDBJ databases">
        <authorList>
            <person name="Sun Q."/>
            <person name="Mori K."/>
        </authorList>
    </citation>
    <scope>NUCLEOTIDE SEQUENCE [LARGE SCALE GENOMIC DNA]</scope>
    <source>
        <strain evidence="3 4">JCM 13503</strain>
    </source>
</reference>
<dbReference type="SMART" id="SM00421">
    <property type="entry name" value="HTH_LUXR"/>
    <property type="match status" value="1"/>
</dbReference>
<evidence type="ECO:0000259" key="2">
    <source>
        <dbReference type="PROSITE" id="PS50043"/>
    </source>
</evidence>
<dbReference type="RefSeq" id="WP_380008345.1">
    <property type="nucleotide sequence ID" value="NZ_JBHLYR010000031.1"/>
</dbReference>
<evidence type="ECO:0000256" key="1">
    <source>
        <dbReference type="ARBA" id="ARBA00023125"/>
    </source>
</evidence>
<dbReference type="EMBL" id="JBHLYR010000031">
    <property type="protein sequence ID" value="MFB9992097.1"/>
    <property type="molecule type" value="Genomic_DNA"/>
</dbReference>
<dbReference type="PROSITE" id="PS50043">
    <property type="entry name" value="HTH_LUXR_2"/>
    <property type="match status" value="1"/>
</dbReference>
<evidence type="ECO:0000313" key="3">
    <source>
        <dbReference type="EMBL" id="MFB9992097.1"/>
    </source>
</evidence>
<dbReference type="PRINTS" id="PR00038">
    <property type="entry name" value="HTHLUXR"/>
</dbReference>
<keyword evidence="1" id="KW-0238">DNA-binding</keyword>